<sequence length="639" mass="71335">KLARVKEVFISRRLNRWGRRYGFVRFYPVPNEAKLEKKLDQIYIGNLKLHVNFPKYRRAEVEVQKGKPSTYRHVASRAMSSKGKMKEKEKEVWCGYRTVRKEEIQKPKQSYAEIVRKHSKGRWTGPAFEIIPNTPAWLASSAVGWMSSSMSFDTLNEEFVKGGMSRIKLRFMGDNLMLLTPKDGDRMEDIFKLNNEWFVVLFDDIKPWSESHVVEHKIVWCFKKVVGEVASLVQIDESTRQWENLEFARLQVRVRKACKVDMVKEYRINGQVCNVVITEEIPNRERGECLCHDDHYESSDSISSSDTVVEETYHAERLSDEGEEREDGGSRRDEDPEVVGLTQTSIPTNRKFLENKVASDTGCQSKGGFSFLKMAKRVQGGSEGGAALAAVSQVNEACKVFQESLANLIEGAYGCNFPTNGPKQGQAQSTMSGTVSKEGILRGPMSGSNGGKTVSRSGKEGLATMAASNPHPVHCSSERESSSTGSSDPQSSESVKWCKRTNGVESSAEHNALSKGEVGCKSSPEFRRPRSTGGMGTQNAQPKWRSNGGVGTLHHGVNPVSRLSHCSLAESSTDIHHCNDRLKLDVKDAESVRIWELGRNLGLECSGGEGNLVEELDRLEERDKDDKEVSWVGSVKELP</sequence>
<dbReference type="EMBL" id="CM002295">
    <property type="protein sequence ID" value="ESW12831.1"/>
    <property type="molecule type" value="Genomic_DNA"/>
</dbReference>
<evidence type="ECO:0008006" key="4">
    <source>
        <dbReference type="Google" id="ProtNLM"/>
    </source>
</evidence>
<feature type="region of interest" description="Disordered" evidence="1">
    <location>
        <begin position="423"/>
        <end position="553"/>
    </location>
</feature>
<name>V7B8M3_PHAVU</name>
<evidence type="ECO:0000256" key="1">
    <source>
        <dbReference type="SAM" id="MobiDB-lite"/>
    </source>
</evidence>
<organism evidence="2 3">
    <name type="scientific">Phaseolus vulgaris</name>
    <name type="common">Kidney bean</name>
    <name type="synonym">French bean</name>
    <dbReference type="NCBI Taxonomy" id="3885"/>
    <lineage>
        <taxon>Eukaryota</taxon>
        <taxon>Viridiplantae</taxon>
        <taxon>Streptophyta</taxon>
        <taxon>Embryophyta</taxon>
        <taxon>Tracheophyta</taxon>
        <taxon>Spermatophyta</taxon>
        <taxon>Magnoliopsida</taxon>
        <taxon>eudicotyledons</taxon>
        <taxon>Gunneridae</taxon>
        <taxon>Pentapetalae</taxon>
        <taxon>rosids</taxon>
        <taxon>fabids</taxon>
        <taxon>Fabales</taxon>
        <taxon>Fabaceae</taxon>
        <taxon>Papilionoideae</taxon>
        <taxon>50 kb inversion clade</taxon>
        <taxon>NPAAA clade</taxon>
        <taxon>indigoferoid/millettioid clade</taxon>
        <taxon>Phaseoleae</taxon>
        <taxon>Phaseolus</taxon>
    </lineage>
</organism>
<gene>
    <name evidence="2" type="ORF">PHAVU_008G145700g</name>
</gene>
<feature type="compositionally biased region" description="Polar residues" evidence="1">
    <location>
        <begin position="423"/>
        <end position="435"/>
    </location>
</feature>
<evidence type="ECO:0000313" key="2">
    <source>
        <dbReference type="EMBL" id="ESW12831.1"/>
    </source>
</evidence>
<accession>V7B8M3</accession>
<feature type="compositionally biased region" description="Basic and acidic residues" evidence="1">
    <location>
        <begin position="311"/>
        <end position="320"/>
    </location>
</feature>
<reference evidence="3" key="1">
    <citation type="journal article" date="2014" name="Nat. Genet.">
        <title>A reference genome for common bean and genome-wide analysis of dual domestications.</title>
        <authorList>
            <person name="Schmutz J."/>
            <person name="McClean P.E."/>
            <person name="Mamidi S."/>
            <person name="Wu G.A."/>
            <person name="Cannon S.B."/>
            <person name="Grimwood J."/>
            <person name="Jenkins J."/>
            <person name="Shu S."/>
            <person name="Song Q."/>
            <person name="Chavarro C."/>
            <person name="Torres-Torres M."/>
            <person name="Geffroy V."/>
            <person name="Moghaddam S.M."/>
            <person name="Gao D."/>
            <person name="Abernathy B."/>
            <person name="Barry K."/>
            <person name="Blair M."/>
            <person name="Brick M.A."/>
            <person name="Chovatia M."/>
            <person name="Gepts P."/>
            <person name="Goodstein D.M."/>
            <person name="Gonzales M."/>
            <person name="Hellsten U."/>
            <person name="Hyten D.L."/>
            <person name="Jia G."/>
            <person name="Kelly J.D."/>
            <person name="Kudrna D."/>
            <person name="Lee R."/>
            <person name="Richard M.M."/>
            <person name="Miklas P.N."/>
            <person name="Osorno J.M."/>
            <person name="Rodrigues J."/>
            <person name="Thareau V."/>
            <person name="Urrea C.A."/>
            <person name="Wang M."/>
            <person name="Yu Y."/>
            <person name="Zhang M."/>
            <person name="Wing R.A."/>
            <person name="Cregan P.B."/>
            <person name="Rokhsar D.S."/>
            <person name="Jackson S.A."/>
        </authorList>
    </citation>
    <scope>NUCLEOTIDE SEQUENCE [LARGE SCALE GENOMIC DNA]</scope>
    <source>
        <strain evidence="3">cv. G19833</strain>
    </source>
</reference>
<feature type="compositionally biased region" description="Low complexity" evidence="1">
    <location>
        <begin position="482"/>
        <end position="494"/>
    </location>
</feature>
<feature type="region of interest" description="Disordered" evidence="1">
    <location>
        <begin position="296"/>
        <end position="345"/>
    </location>
</feature>
<dbReference type="AlphaFoldDB" id="V7B8M3"/>
<evidence type="ECO:0000313" key="3">
    <source>
        <dbReference type="Proteomes" id="UP000000226"/>
    </source>
</evidence>
<keyword evidence="3" id="KW-1185">Reference proteome</keyword>
<dbReference type="Proteomes" id="UP000000226">
    <property type="component" value="Chromosome 8"/>
</dbReference>
<protein>
    <recommendedName>
        <fullName evidence="4">RRM domain-containing protein</fullName>
    </recommendedName>
</protein>
<proteinExistence type="predicted"/>
<feature type="non-terminal residue" evidence="2">
    <location>
        <position position="1"/>
    </location>
</feature>
<dbReference type="Gramene" id="ESW12831">
    <property type="protein sequence ID" value="ESW12831"/>
    <property type="gene ID" value="PHAVU_008G145700g"/>
</dbReference>